<dbReference type="InterPro" id="IPR035965">
    <property type="entry name" value="PAS-like_dom_sf"/>
</dbReference>
<dbReference type="PROSITE" id="PS50887">
    <property type="entry name" value="GGDEF"/>
    <property type="match status" value="1"/>
</dbReference>
<protein>
    <recommendedName>
        <fullName evidence="3">diguanylate cyclase</fullName>
        <ecNumber evidence="3">2.7.7.65</ecNumber>
    </recommendedName>
</protein>
<dbReference type="NCBIfam" id="TIGR00229">
    <property type="entry name" value="sensory_box"/>
    <property type="match status" value="1"/>
</dbReference>
<dbReference type="PANTHER" id="PTHR45138">
    <property type="entry name" value="REGULATORY COMPONENTS OF SENSORY TRANSDUCTION SYSTEM"/>
    <property type="match status" value="1"/>
</dbReference>
<organism evidence="8 9">
    <name type="scientific">Atlantibacter hermannii NBRC 105704</name>
    <dbReference type="NCBI Taxonomy" id="1115512"/>
    <lineage>
        <taxon>Bacteria</taxon>
        <taxon>Pseudomonadati</taxon>
        <taxon>Pseudomonadota</taxon>
        <taxon>Gammaproteobacteria</taxon>
        <taxon>Enterobacterales</taxon>
        <taxon>Enterobacteriaceae</taxon>
        <taxon>Atlantibacter</taxon>
    </lineage>
</organism>
<evidence type="ECO:0000256" key="2">
    <source>
        <dbReference type="ARBA" id="ARBA00004665"/>
    </source>
</evidence>
<dbReference type="EMBL" id="BAFF01000002">
    <property type="protein sequence ID" value="GAB50976.1"/>
    <property type="molecule type" value="Genomic_DNA"/>
</dbReference>
<evidence type="ECO:0000256" key="3">
    <source>
        <dbReference type="ARBA" id="ARBA00012528"/>
    </source>
</evidence>
<dbReference type="SMART" id="SM00267">
    <property type="entry name" value="GGDEF"/>
    <property type="match status" value="1"/>
</dbReference>
<dbReference type="InterPro" id="IPR000160">
    <property type="entry name" value="GGDEF_dom"/>
</dbReference>
<evidence type="ECO:0000256" key="1">
    <source>
        <dbReference type="ARBA" id="ARBA00001946"/>
    </source>
</evidence>
<gene>
    <name evidence="8" type="ORF">EH105704_02_00050</name>
</gene>
<evidence type="ECO:0000256" key="5">
    <source>
        <dbReference type="ARBA" id="ARBA00034247"/>
    </source>
</evidence>
<name>H5UZ18_ATLHE</name>
<dbReference type="InterPro" id="IPR050469">
    <property type="entry name" value="Diguanylate_Cyclase"/>
</dbReference>
<dbReference type="InterPro" id="IPR043128">
    <property type="entry name" value="Rev_trsase/Diguanyl_cyclase"/>
</dbReference>
<evidence type="ECO:0000259" key="6">
    <source>
        <dbReference type="PROSITE" id="PS50112"/>
    </source>
</evidence>
<dbReference type="PROSITE" id="PS50112">
    <property type="entry name" value="PAS"/>
    <property type="match status" value="1"/>
</dbReference>
<reference evidence="8 9" key="1">
    <citation type="submission" date="2012-02" db="EMBL/GenBank/DDBJ databases">
        <title>Whole genome shotgun sequence of Escherichia hermannii NBRC 105704.</title>
        <authorList>
            <person name="Yoshida I."/>
            <person name="Hosoyama A."/>
            <person name="Tsuchikane K."/>
            <person name="Katsumata H."/>
            <person name="Yamazaki S."/>
            <person name="Fujita N."/>
        </authorList>
    </citation>
    <scope>NUCLEOTIDE SEQUENCE [LARGE SCALE GENOMIC DNA]</scope>
    <source>
        <strain evidence="8 9">NBRC 105704</strain>
    </source>
</reference>
<dbReference type="SUPFAM" id="SSF55785">
    <property type="entry name" value="PYP-like sensor domain (PAS domain)"/>
    <property type="match status" value="1"/>
</dbReference>
<keyword evidence="9" id="KW-1185">Reference proteome</keyword>
<evidence type="ECO:0000313" key="9">
    <source>
        <dbReference type="Proteomes" id="UP000010297"/>
    </source>
</evidence>
<evidence type="ECO:0000259" key="7">
    <source>
        <dbReference type="PROSITE" id="PS50887"/>
    </source>
</evidence>
<dbReference type="GO" id="GO:0005525">
    <property type="term" value="F:GTP binding"/>
    <property type="evidence" value="ECO:0007669"/>
    <property type="project" value="UniProtKB-KW"/>
</dbReference>
<dbReference type="eggNOG" id="COG3706">
    <property type="taxonomic scope" value="Bacteria"/>
</dbReference>
<keyword evidence="4" id="KW-0547">Nucleotide-binding</keyword>
<accession>H5UZ18</accession>
<dbReference type="CDD" id="cd01949">
    <property type="entry name" value="GGDEF"/>
    <property type="match status" value="1"/>
</dbReference>
<dbReference type="EC" id="2.7.7.65" evidence="3"/>
<feature type="domain" description="PAS" evidence="6">
    <location>
        <begin position="178"/>
        <end position="233"/>
    </location>
</feature>
<dbReference type="GO" id="GO:0052621">
    <property type="term" value="F:diguanylate cyclase activity"/>
    <property type="evidence" value="ECO:0007669"/>
    <property type="project" value="UniProtKB-EC"/>
</dbReference>
<dbReference type="NCBIfam" id="TIGR00254">
    <property type="entry name" value="GGDEF"/>
    <property type="match status" value="1"/>
</dbReference>
<evidence type="ECO:0000256" key="4">
    <source>
        <dbReference type="ARBA" id="ARBA00023134"/>
    </source>
</evidence>
<dbReference type="SUPFAM" id="SSF55073">
    <property type="entry name" value="Nucleotide cyclase"/>
    <property type="match status" value="1"/>
</dbReference>
<sequence>MNTAHKNSLLGDGAQVLRILTKVIPQLLPHRSVHEIVGDIQLALGSHVTWIAIERDGNVQVSQCDDDGKGHEQACQLLRHPRIVNHPYAWRILSWPHSVGAQFYADAPLPLRELQTGILCKLPLHDYNATAWLFLAYRQTLPSVTLLKHGVTILADKLRDYLLESFAREIAALELQHISERYKVLFERAPVLINSFNRNGRCTLWNGECERVFGWTLEEINQASDPLTLFYPDPVVRSEVRASVNTTPLPTMKEWHPVRRDGTMLTTLWANIVLPDNSVLNIGLDITARKQAEQILTRKATIDDLTQCYNRAEILKQLENEFENEPQNSFAVLMIDLDYFKRINDSWGHAAGDKALLHFCDCIRACHFPEFYAGRLGGEEFLVILRNAGCDDAVAFTDQLRDVLSATPLHIDQQRVDLSFSAGAVEVKSGALPLSQVLTETDKALYQAKHTGRSRTVCAVIEDPC</sequence>
<comment type="pathway">
    <text evidence="2">Purine metabolism; 3',5'-cyclic di-GMP biosynthesis.</text>
</comment>
<dbReference type="InterPro" id="IPR029787">
    <property type="entry name" value="Nucleotide_cyclase"/>
</dbReference>
<dbReference type="PANTHER" id="PTHR45138:SF9">
    <property type="entry name" value="DIGUANYLATE CYCLASE DGCM-RELATED"/>
    <property type="match status" value="1"/>
</dbReference>
<dbReference type="Proteomes" id="UP000010297">
    <property type="component" value="Unassembled WGS sequence"/>
</dbReference>
<dbReference type="InterPro" id="IPR000014">
    <property type="entry name" value="PAS"/>
</dbReference>
<comment type="catalytic activity">
    <reaction evidence="5">
        <text>2 GTP = 3',3'-c-di-GMP + 2 diphosphate</text>
        <dbReference type="Rhea" id="RHEA:24898"/>
        <dbReference type="ChEBI" id="CHEBI:33019"/>
        <dbReference type="ChEBI" id="CHEBI:37565"/>
        <dbReference type="ChEBI" id="CHEBI:58805"/>
        <dbReference type="EC" id="2.7.7.65"/>
    </reaction>
</comment>
<feature type="domain" description="GGDEF" evidence="7">
    <location>
        <begin position="328"/>
        <end position="461"/>
    </location>
</feature>
<dbReference type="Gene3D" id="3.30.450.20">
    <property type="entry name" value="PAS domain"/>
    <property type="match status" value="1"/>
</dbReference>
<comment type="caution">
    <text evidence="8">The sequence shown here is derived from an EMBL/GenBank/DDBJ whole genome shotgun (WGS) entry which is preliminary data.</text>
</comment>
<dbReference type="RefSeq" id="WP_002433957.1">
    <property type="nucleotide sequence ID" value="NZ_BAFF01000002.1"/>
</dbReference>
<comment type="cofactor">
    <cofactor evidence="1">
        <name>Mg(2+)</name>
        <dbReference type="ChEBI" id="CHEBI:18420"/>
    </cofactor>
</comment>
<dbReference type="AlphaFoldDB" id="H5UZ18"/>
<evidence type="ECO:0000313" key="8">
    <source>
        <dbReference type="EMBL" id="GAB50976.1"/>
    </source>
</evidence>
<keyword evidence="4" id="KW-0342">GTP-binding</keyword>
<proteinExistence type="predicted"/>
<dbReference type="Pfam" id="PF00990">
    <property type="entry name" value="GGDEF"/>
    <property type="match status" value="1"/>
</dbReference>
<dbReference type="Gene3D" id="3.30.70.270">
    <property type="match status" value="1"/>
</dbReference>